<evidence type="ECO:0008006" key="9">
    <source>
        <dbReference type="Google" id="ProtNLM"/>
    </source>
</evidence>
<dbReference type="GO" id="GO:0008270">
    <property type="term" value="F:zinc ion binding"/>
    <property type="evidence" value="ECO:0007669"/>
    <property type="project" value="UniProtKB-KW"/>
</dbReference>
<dbReference type="RefSeq" id="XP_005792815.1">
    <property type="nucleotide sequence ID" value="XM_005792758.1"/>
</dbReference>
<dbReference type="PaxDb" id="2903-EOD23764"/>
<dbReference type="InterPro" id="IPR012677">
    <property type="entry name" value="Nucleotide-bd_a/b_plait_sf"/>
</dbReference>
<evidence type="ECO:0000256" key="1">
    <source>
        <dbReference type="PROSITE-ProRule" id="PRU00176"/>
    </source>
</evidence>
<dbReference type="InterPro" id="IPR036020">
    <property type="entry name" value="WW_dom_sf"/>
</dbReference>
<dbReference type="GeneID" id="17285657"/>
<dbReference type="eggNOG" id="KOG0118">
    <property type="taxonomic scope" value="Eukaryota"/>
</dbReference>
<reference evidence="8" key="1">
    <citation type="journal article" date="2013" name="Nature">
        <title>Pan genome of the phytoplankton Emiliania underpins its global distribution.</title>
        <authorList>
            <person name="Read B.A."/>
            <person name="Kegel J."/>
            <person name="Klute M.J."/>
            <person name="Kuo A."/>
            <person name="Lefebvre S.C."/>
            <person name="Maumus F."/>
            <person name="Mayer C."/>
            <person name="Miller J."/>
            <person name="Monier A."/>
            <person name="Salamov A."/>
            <person name="Young J."/>
            <person name="Aguilar M."/>
            <person name="Claverie J.M."/>
            <person name="Frickenhaus S."/>
            <person name="Gonzalez K."/>
            <person name="Herman E.K."/>
            <person name="Lin Y.C."/>
            <person name="Napier J."/>
            <person name="Ogata H."/>
            <person name="Sarno A.F."/>
            <person name="Shmutz J."/>
            <person name="Schroeder D."/>
            <person name="de Vargas C."/>
            <person name="Verret F."/>
            <person name="von Dassow P."/>
            <person name="Valentin K."/>
            <person name="Van de Peer Y."/>
            <person name="Wheeler G."/>
            <person name="Dacks J.B."/>
            <person name="Delwiche C.F."/>
            <person name="Dyhrman S.T."/>
            <person name="Glockner G."/>
            <person name="John U."/>
            <person name="Richards T."/>
            <person name="Worden A.Z."/>
            <person name="Zhang X."/>
            <person name="Grigoriev I.V."/>
            <person name="Allen A.E."/>
            <person name="Bidle K."/>
            <person name="Borodovsky M."/>
            <person name="Bowler C."/>
            <person name="Brownlee C."/>
            <person name="Cock J.M."/>
            <person name="Elias M."/>
            <person name="Gladyshev V.N."/>
            <person name="Groth M."/>
            <person name="Guda C."/>
            <person name="Hadaegh A."/>
            <person name="Iglesias-Rodriguez M.D."/>
            <person name="Jenkins J."/>
            <person name="Jones B.M."/>
            <person name="Lawson T."/>
            <person name="Leese F."/>
            <person name="Lindquist E."/>
            <person name="Lobanov A."/>
            <person name="Lomsadze A."/>
            <person name="Malik S.B."/>
            <person name="Marsh M.E."/>
            <person name="Mackinder L."/>
            <person name="Mock T."/>
            <person name="Mueller-Roeber B."/>
            <person name="Pagarete A."/>
            <person name="Parker M."/>
            <person name="Probert I."/>
            <person name="Quesneville H."/>
            <person name="Raines C."/>
            <person name="Rensing S.A."/>
            <person name="Riano-Pachon D.M."/>
            <person name="Richier S."/>
            <person name="Rokitta S."/>
            <person name="Shiraiwa Y."/>
            <person name="Soanes D.M."/>
            <person name="van der Giezen M."/>
            <person name="Wahlund T.M."/>
            <person name="Williams B."/>
            <person name="Wilson W."/>
            <person name="Wolfe G."/>
            <person name="Wurch L.L."/>
        </authorList>
    </citation>
    <scope>NUCLEOTIDE SEQUENCE</scope>
</reference>
<dbReference type="InterPro" id="IPR001202">
    <property type="entry name" value="WW_dom"/>
</dbReference>
<keyword evidence="1" id="KW-0694">RNA-binding</keyword>
<sequence length="249" mass="26424">MSDLPPGIDAVGTGDSGAVPALPRCWPEVDTQSTAGDRRGGAWICLAWARGACRDGAACVNLHRLPSVVEEQRMAFSADGIDYDIFGRRRTSSVDAACLLFVTGLDEAASQREVRASLEKFSEWGALLRTWAGVAPGTGFVRFRSRACAQFASEAMDGRPIDPEGGPALRVVTPVAEEYPGAEGPSGGEAPLTPQWQQQQQAAAATELPDGWVSGVDPATGAVYFHHAPSGRSQWERPEGTRSQDRDAG</sequence>
<proteinExistence type="predicted"/>
<dbReference type="PROSITE" id="PS50103">
    <property type="entry name" value="ZF_C3H1"/>
    <property type="match status" value="1"/>
</dbReference>
<dbReference type="Pfam" id="PF16131">
    <property type="entry name" value="Torus"/>
    <property type="match status" value="1"/>
</dbReference>
<evidence type="ECO:0000259" key="6">
    <source>
        <dbReference type="PROSITE" id="PS50103"/>
    </source>
</evidence>
<dbReference type="SUPFAM" id="SSF51045">
    <property type="entry name" value="WW domain"/>
    <property type="match status" value="1"/>
</dbReference>
<reference evidence="7" key="2">
    <citation type="submission" date="2024-10" db="UniProtKB">
        <authorList>
            <consortium name="EnsemblProtists"/>
        </authorList>
    </citation>
    <scope>IDENTIFICATION</scope>
</reference>
<dbReference type="SUPFAM" id="SSF54928">
    <property type="entry name" value="RNA-binding domain, RBD"/>
    <property type="match status" value="1"/>
</dbReference>
<accession>A0A0D3KXA1</accession>
<dbReference type="RefSeq" id="XP_005776193.1">
    <property type="nucleotide sequence ID" value="XM_005776136.1"/>
</dbReference>
<dbReference type="STRING" id="2903.R1ESA2"/>
<dbReference type="CDD" id="cd00201">
    <property type="entry name" value="WW"/>
    <property type="match status" value="1"/>
</dbReference>
<feature type="zinc finger region" description="C3H1-type" evidence="2">
    <location>
        <begin position="39"/>
        <end position="66"/>
    </location>
</feature>
<dbReference type="PROSITE" id="PS01159">
    <property type="entry name" value="WW_DOMAIN_1"/>
    <property type="match status" value="1"/>
</dbReference>
<feature type="compositionally biased region" description="Low complexity" evidence="3">
    <location>
        <begin position="178"/>
        <end position="205"/>
    </location>
</feature>
<dbReference type="PROSITE" id="PS50102">
    <property type="entry name" value="RRM"/>
    <property type="match status" value="1"/>
</dbReference>
<dbReference type="InterPro" id="IPR032297">
    <property type="entry name" value="Torus"/>
</dbReference>
<name>A0A0D3KXA1_EMIH1</name>
<evidence type="ECO:0000313" key="8">
    <source>
        <dbReference type="Proteomes" id="UP000013827"/>
    </source>
</evidence>
<dbReference type="InterPro" id="IPR035979">
    <property type="entry name" value="RBD_domain_sf"/>
</dbReference>
<dbReference type="GO" id="GO:0003723">
    <property type="term" value="F:RNA binding"/>
    <property type="evidence" value="ECO:0007669"/>
    <property type="project" value="UniProtKB-UniRule"/>
</dbReference>
<dbReference type="EnsemblProtists" id="EOD23764">
    <property type="protein sequence ID" value="EOD23764"/>
    <property type="gene ID" value="EMIHUDRAFT_239179"/>
</dbReference>
<keyword evidence="2" id="KW-0862">Zinc</keyword>
<keyword evidence="8" id="KW-1185">Reference proteome</keyword>
<evidence type="ECO:0000256" key="2">
    <source>
        <dbReference type="PROSITE-ProRule" id="PRU00723"/>
    </source>
</evidence>
<feature type="compositionally biased region" description="Basic and acidic residues" evidence="3">
    <location>
        <begin position="234"/>
        <end position="249"/>
    </location>
</feature>
<dbReference type="Proteomes" id="UP000013827">
    <property type="component" value="Unassembled WGS sequence"/>
</dbReference>
<evidence type="ECO:0000256" key="3">
    <source>
        <dbReference type="SAM" id="MobiDB-lite"/>
    </source>
</evidence>
<dbReference type="InterPro" id="IPR000504">
    <property type="entry name" value="RRM_dom"/>
</dbReference>
<dbReference type="SMART" id="SM00456">
    <property type="entry name" value="WW"/>
    <property type="match status" value="1"/>
</dbReference>
<feature type="domain" description="WW" evidence="4">
    <location>
        <begin position="206"/>
        <end position="240"/>
    </location>
</feature>
<dbReference type="AlphaFoldDB" id="A0A0D3KXA1"/>
<dbReference type="HOGENOM" id="CLU_1117429_0_0_1"/>
<dbReference type="InterPro" id="IPR000571">
    <property type="entry name" value="Znf_CCCH"/>
</dbReference>
<dbReference type="EnsemblProtists" id="EOD40386">
    <property type="protein sequence ID" value="EOD40386"/>
    <property type="gene ID" value="EMIHUDRAFT_222859"/>
</dbReference>
<dbReference type="Gene3D" id="3.30.70.330">
    <property type="match status" value="1"/>
</dbReference>
<dbReference type="Pfam" id="PF00076">
    <property type="entry name" value="RRM_1"/>
    <property type="match status" value="1"/>
</dbReference>
<keyword evidence="2" id="KW-0863">Zinc-finger</keyword>
<evidence type="ECO:0000259" key="5">
    <source>
        <dbReference type="PROSITE" id="PS50102"/>
    </source>
</evidence>
<dbReference type="Pfam" id="PF00397">
    <property type="entry name" value="WW"/>
    <property type="match status" value="1"/>
</dbReference>
<dbReference type="PROSITE" id="PS50020">
    <property type="entry name" value="WW_DOMAIN_2"/>
    <property type="match status" value="1"/>
</dbReference>
<dbReference type="KEGG" id="ehx:EMIHUDRAFT_239179"/>
<evidence type="ECO:0000259" key="4">
    <source>
        <dbReference type="PROSITE" id="PS50020"/>
    </source>
</evidence>
<dbReference type="GeneID" id="17269309"/>
<dbReference type="Gene3D" id="2.20.70.10">
    <property type="match status" value="1"/>
</dbReference>
<feature type="region of interest" description="Disordered" evidence="3">
    <location>
        <begin position="178"/>
        <end position="249"/>
    </location>
</feature>
<feature type="domain" description="C3H1-type" evidence="6">
    <location>
        <begin position="39"/>
        <end position="66"/>
    </location>
</feature>
<organism evidence="7 8">
    <name type="scientific">Emiliania huxleyi (strain CCMP1516)</name>
    <dbReference type="NCBI Taxonomy" id="280463"/>
    <lineage>
        <taxon>Eukaryota</taxon>
        <taxon>Haptista</taxon>
        <taxon>Haptophyta</taxon>
        <taxon>Prymnesiophyceae</taxon>
        <taxon>Isochrysidales</taxon>
        <taxon>Noelaerhabdaceae</taxon>
        <taxon>Emiliania</taxon>
    </lineage>
</organism>
<protein>
    <recommendedName>
        <fullName evidence="9">WW domain-containing protein</fullName>
    </recommendedName>
</protein>
<feature type="domain" description="RRM" evidence="5">
    <location>
        <begin position="98"/>
        <end position="171"/>
    </location>
</feature>
<keyword evidence="2" id="KW-0479">Metal-binding</keyword>
<evidence type="ECO:0000313" key="7">
    <source>
        <dbReference type="EnsemblProtists" id="EOD40386"/>
    </source>
</evidence>
<dbReference type="KEGG" id="ehx:EMIHUDRAFT_222859"/>